<feature type="domain" description="DUF6817" evidence="1">
    <location>
        <begin position="15"/>
        <end position="98"/>
    </location>
</feature>
<dbReference type="AlphaFoldDB" id="A0A381ZBX3"/>
<proteinExistence type="predicted"/>
<name>A0A381ZBX3_9ZZZZ</name>
<dbReference type="InterPro" id="IPR049202">
    <property type="entry name" value="DUF6817"/>
</dbReference>
<dbReference type="Pfam" id="PF20680">
    <property type="entry name" value="DUF6817"/>
    <property type="match status" value="1"/>
</dbReference>
<gene>
    <name evidence="2" type="ORF">METZ01_LOCUS139206</name>
</gene>
<organism evidence="2">
    <name type="scientific">marine metagenome</name>
    <dbReference type="NCBI Taxonomy" id="408172"/>
    <lineage>
        <taxon>unclassified sequences</taxon>
        <taxon>metagenomes</taxon>
        <taxon>ecological metagenomes</taxon>
    </lineage>
</organism>
<dbReference type="PANTHER" id="PTHR37391">
    <property type="entry name" value="E3 UBIQUITIN-PROTEIN LIGASE"/>
    <property type="match status" value="1"/>
</dbReference>
<evidence type="ECO:0000259" key="1">
    <source>
        <dbReference type="Pfam" id="PF20680"/>
    </source>
</evidence>
<protein>
    <recommendedName>
        <fullName evidence="1">DUF6817 domain-containing protein</fullName>
    </recommendedName>
</protein>
<reference evidence="2" key="1">
    <citation type="submission" date="2018-05" db="EMBL/GenBank/DDBJ databases">
        <authorList>
            <person name="Lanie J.A."/>
            <person name="Ng W.-L."/>
            <person name="Kazmierczak K.M."/>
            <person name="Andrzejewski T.M."/>
            <person name="Davidsen T.M."/>
            <person name="Wayne K.J."/>
            <person name="Tettelin H."/>
            <person name="Glass J.I."/>
            <person name="Rusch D."/>
            <person name="Podicherti R."/>
            <person name="Tsui H.-C.T."/>
            <person name="Winkler M.E."/>
        </authorList>
    </citation>
    <scope>NUCLEOTIDE SEQUENCE</scope>
</reference>
<dbReference type="PANTHER" id="PTHR37391:SF2">
    <property type="entry name" value="E3 UBIQUITIN-PROTEIN LIGASE"/>
    <property type="match status" value="1"/>
</dbReference>
<dbReference type="EMBL" id="UINC01020601">
    <property type="protein sequence ID" value="SVA86352.1"/>
    <property type="molecule type" value="Genomic_DNA"/>
</dbReference>
<sequence>MTEYTAKYAAALSYLESVGTQNVAHSSDGLLAHLEATSDLLQRWGNSDDICLAGLCHAIYGTDGFEVSLLDISQRNEVRAVVGAAAEEFVYFYASCDRQFFYPLIGNRPLKFRDRFTQGEFEPPEEMVCACLELMLANDVEISYREKRFLDYTRTHYSEFFLCSRDFVSASAYSEYCDVYGVGPDLSTLE</sequence>
<accession>A0A381ZBX3</accession>
<evidence type="ECO:0000313" key="2">
    <source>
        <dbReference type="EMBL" id="SVA86352.1"/>
    </source>
</evidence>